<dbReference type="Proteomes" id="UP000321039">
    <property type="component" value="Unassembled WGS sequence"/>
</dbReference>
<keyword evidence="1" id="KW-0732">Signal</keyword>
<protein>
    <submittedName>
        <fullName evidence="3">Phytase</fullName>
    </submittedName>
</protein>
<feature type="chain" id="PRO_5022986802" evidence="1">
    <location>
        <begin position="25"/>
        <end position="641"/>
    </location>
</feature>
<name>A0A5C8ZU22_9GAMM</name>
<dbReference type="EMBL" id="VRZA01000007">
    <property type="protein sequence ID" value="TXS90771.1"/>
    <property type="molecule type" value="Genomic_DNA"/>
</dbReference>
<feature type="domain" description="BPP" evidence="2">
    <location>
        <begin position="309"/>
        <end position="635"/>
    </location>
</feature>
<feature type="signal peptide" evidence="1">
    <location>
        <begin position="1"/>
        <end position="24"/>
    </location>
</feature>
<gene>
    <name evidence="3" type="ORF">FV139_17490</name>
</gene>
<dbReference type="RefSeq" id="WP_148069769.1">
    <property type="nucleotide sequence ID" value="NZ_VRZA01000007.1"/>
</dbReference>
<feature type="domain" description="BPP" evidence="2">
    <location>
        <begin position="1"/>
        <end position="308"/>
    </location>
</feature>
<evidence type="ECO:0000313" key="4">
    <source>
        <dbReference type="Proteomes" id="UP000321039"/>
    </source>
</evidence>
<proteinExistence type="predicted"/>
<evidence type="ECO:0000313" key="3">
    <source>
        <dbReference type="EMBL" id="TXS90771.1"/>
    </source>
</evidence>
<sequence length="641" mass="67891">MKFPLMTALLSAMALYGCAGQGTAAGNSSWQKLTFAGAGTATVLDKAPLAEAALEVQALSGQGLRLVNTQGKTLASLDAGYESLDSRALGGQWLISAVDTVAQKADLLLVSAAGQFATAVTLPSRPYPVDAACLFQDDGGNSFVFLISEDGIGEQWLVASQQQVLAEPLSLRTLPLPPQATFCAVDDVAGLLYVNEESQGVWAYPAAAEADTLRLPVAQRAPFGTLGDETASVAVVPGGVLVTDPSTSQLHLYRRQGEQWQLAQSLALPDLGDPEQLRVSPAAGGFEIAVRDDDSGEWYQRRVDWQAGDQGAEPGLPYVKAAVQSEPVRGFGDAADDPAIWVDARSPQRSLILGTNKKLGLKVYNLEGELLQSLDIGRLNNVDVRQGVVLDGQSLDLAVASHRDNNSLSLFVIDPLTGRVRHAADLPTDLADIYGICLYQPSTDKLYAFANSKDGTVVQYHIAADGADFQADAVRRWRLASQPEGCVADDSGRRLFVGEEDVGVWAFAADADASTEQHAVVMAGASLKADVEGLALYHRGAGLSPLLVVSSQGNDSYLVIDSEPPYRQLANFRVGINAAEAIDGSSETDGLDVSSANLGGIWSEGILVVQDGRNRLPQAQQNFKLVPWSAIAPLLREVSAP</sequence>
<accession>A0A5C8ZU22</accession>
<dbReference type="PROSITE" id="PS51257">
    <property type="entry name" value="PROKAR_LIPOPROTEIN"/>
    <property type="match status" value="1"/>
</dbReference>
<comment type="caution">
    <text evidence="3">The sequence shown here is derived from an EMBL/GenBank/DDBJ whole genome shotgun (WGS) entry which is preliminary data.</text>
</comment>
<dbReference type="AlphaFoldDB" id="A0A5C8ZU22"/>
<dbReference type="GO" id="GO:0016158">
    <property type="term" value="F:inositol hexakisphosphate 3-phosphatase activity"/>
    <property type="evidence" value="ECO:0007669"/>
    <property type="project" value="InterPro"/>
</dbReference>
<reference evidence="3 4" key="1">
    <citation type="submission" date="2019-08" db="EMBL/GenBank/DDBJ databases">
        <title>Parahaliea maris sp. nov., isolated from the surface seawater.</title>
        <authorList>
            <person name="Liu Y."/>
        </authorList>
    </citation>
    <scope>NUCLEOTIDE SEQUENCE [LARGE SCALE GENOMIC DNA]</scope>
    <source>
        <strain evidence="3 4">HSLHS9</strain>
    </source>
</reference>
<dbReference type="InterPro" id="IPR003431">
    <property type="entry name" value="B-propeller_Phytase"/>
</dbReference>
<dbReference type="Gene3D" id="2.120.10.30">
    <property type="entry name" value="TolB, C-terminal domain"/>
    <property type="match status" value="2"/>
</dbReference>
<evidence type="ECO:0000259" key="2">
    <source>
        <dbReference type="PROSITE" id="PS51662"/>
    </source>
</evidence>
<dbReference type="InterPro" id="IPR011042">
    <property type="entry name" value="6-blade_b-propeller_TolB-like"/>
</dbReference>
<evidence type="ECO:0000256" key="1">
    <source>
        <dbReference type="SAM" id="SignalP"/>
    </source>
</evidence>
<organism evidence="3 4">
    <name type="scientific">Parahaliea maris</name>
    <dbReference type="NCBI Taxonomy" id="2716870"/>
    <lineage>
        <taxon>Bacteria</taxon>
        <taxon>Pseudomonadati</taxon>
        <taxon>Pseudomonadota</taxon>
        <taxon>Gammaproteobacteria</taxon>
        <taxon>Cellvibrionales</taxon>
        <taxon>Halieaceae</taxon>
        <taxon>Parahaliea</taxon>
    </lineage>
</organism>
<dbReference type="PROSITE" id="PS51662">
    <property type="entry name" value="BP_PHYTASE"/>
    <property type="match status" value="2"/>
</dbReference>
<dbReference type="SUPFAM" id="SSF50956">
    <property type="entry name" value="Thermostable phytase (3-phytase)"/>
    <property type="match status" value="2"/>
</dbReference>
<dbReference type="Pfam" id="PF02333">
    <property type="entry name" value="Phytase"/>
    <property type="match status" value="1"/>
</dbReference>
<keyword evidence="4" id="KW-1185">Reference proteome</keyword>